<keyword evidence="1" id="KW-1133">Transmembrane helix</keyword>
<feature type="transmembrane region" description="Helical" evidence="1">
    <location>
        <begin position="355"/>
        <end position="374"/>
    </location>
</feature>
<gene>
    <name evidence="2" type="ORF">F8377_01540</name>
</gene>
<protein>
    <recommendedName>
        <fullName evidence="4">Type VII secretion integral membrane protein EccD</fullName>
    </recommendedName>
</protein>
<feature type="transmembrane region" description="Helical" evidence="1">
    <location>
        <begin position="129"/>
        <end position="148"/>
    </location>
</feature>
<evidence type="ECO:0000256" key="1">
    <source>
        <dbReference type="SAM" id="Phobius"/>
    </source>
</evidence>
<reference evidence="2 3" key="1">
    <citation type="submission" date="2019-10" db="EMBL/GenBank/DDBJ databases">
        <title>Corynebacterium sp novel species isolated from the respiratory tract of Marmot.</title>
        <authorList>
            <person name="Zhang G."/>
        </authorList>
    </citation>
    <scope>NUCLEOTIDE SEQUENCE [LARGE SCALE GENOMIC DNA]</scope>
    <source>
        <strain evidence="2 3">336</strain>
    </source>
</reference>
<feature type="transmembrane region" description="Helical" evidence="1">
    <location>
        <begin position="257"/>
        <end position="275"/>
    </location>
</feature>
<accession>A0ABQ6VEM6</accession>
<evidence type="ECO:0000313" key="3">
    <source>
        <dbReference type="Proteomes" id="UP000436181"/>
    </source>
</evidence>
<name>A0ABQ6VEM6_9CORY</name>
<feature type="transmembrane region" description="Helical" evidence="1">
    <location>
        <begin position="281"/>
        <end position="300"/>
    </location>
</feature>
<dbReference type="Pfam" id="PF08817">
    <property type="entry name" value="YukD"/>
    <property type="match status" value="1"/>
</dbReference>
<organism evidence="2 3">
    <name type="scientific">Corynebacterium zhongnanshanii</name>
    <dbReference type="NCBI Taxonomy" id="2768834"/>
    <lineage>
        <taxon>Bacteria</taxon>
        <taxon>Bacillati</taxon>
        <taxon>Actinomycetota</taxon>
        <taxon>Actinomycetes</taxon>
        <taxon>Mycobacteriales</taxon>
        <taxon>Corynebacteriaceae</taxon>
        <taxon>Corynebacterium</taxon>
    </lineage>
</organism>
<feature type="transmembrane region" description="Helical" evidence="1">
    <location>
        <begin position="95"/>
        <end position="117"/>
    </location>
</feature>
<keyword evidence="1" id="KW-0472">Membrane</keyword>
<evidence type="ECO:0000313" key="2">
    <source>
        <dbReference type="EMBL" id="KAB3522881.1"/>
    </source>
</evidence>
<dbReference type="InterPro" id="IPR024962">
    <property type="entry name" value="YukD-like"/>
</dbReference>
<dbReference type="EMBL" id="WBZJ01000001">
    <property type="protein sequence ID" value="KAB3522881.1"/>
    <property type="molecule type" value="Genomic_DNA"/>
</dbReference>
<evidence type="ECO:0008006" key="4">
    <source>
        <dbReference type="Google" id="ProtNLM"/>
    </source>
</evidence>
<keyword evidence="1" id="KW-0812">Transmembrane</keyword>
<dbReference type="RefSeq" id="WP_151843733.1">
    <property type="nucleotide sequence ID" value="NZ_WBZJ01000001.1"/>
</dbReference>
<feature type="transmembrane region" description="Helical" evidence="1">
    <location>
        <begin position="202"/>
        <end position="225"/>
    </location>
</feature>
<comment type="caution">
    <text evidence="2">The sequence shown here is derived from an EMBL/GenBank/DDBJ whole genome shotgun (WGS) entry which is preliminary data.</text>
</comment>
<feature type="transmembrane region" description="Helical" evidence="1">
    <location>
        <begin position="155"/>
        <end position="182"/>
    </location>
</feature>
<dbReference type="Proteomes" id="UP000436181">
    <property type="component" value="Unassembled WGS sequence"/>
</dbReference>
<sequence length="378" mass="39114">MLAVSISVPRRGTTINAAVADHIPVAELIPHLVEDITPGEHWVLKRAVGSIRPEHTLTDAGVIPGEALELDIASAPAPPAEAVEELSGPIADNPAVWIVAAIAAVVTWQVAPLWHPVDFYSPGDWDQSQLLTVVVGAIAALGLAAASLHDQRFSWIAPIVAFGVGLHINVLCGCVAAALMVWRAGAARVITCTLMLAAVMNFSPGVTLVVTLFALAYAGQIAIAIQKIKLPKVPATGIFSEPVHSSAGAVVDVHSSLISALCVVICACVVQIAPWKAPLDGWTMALLIAVALLGVTARGTRPVHAVAVSTMAALVGLWLALHSPAGVLLLGLVALPALRVNSPMVGRIIDWVEMLAFALAVPLALHATGVFGLIRGIG</sequence>
<keyword evidence="3" id="KW-1185">Reference proteome</keyword>
<proteinExistence type="predicted"/>
<feature type="transmembrane region" description="Helical" evidence="1">
    <location>
        <begin position="312"/>
        <end position="335"/>
    </location>
</feature>